<feature type="domain" description="HAMP" evidence="13">
    <location>
        <begin position="183"/>
        <end position="236"/>
    </location>
</feature>
<dbReference type="GO" id="GO:0005886">
    <property type="term" value="C:plasma membrane"/>
    <property type="evidence" value="ECO:0007669"/>
    <property type="project" value="UniProtKB-SubCell"/>
</dbReference>
<evidence type="ECO:0000256" key="3">
    <source>
        <dbReference type="ARBA" id="ARBA00012438"/>
    </source>
</evidence>
<dbReference type="PRINTS" id="PR00344">
    <property type="entry name" value="BCTRLSENSOR"/>
</dbReference>
<dbReference type="CDD" id="cd00075">
    <property type="entry name" value="HATPase"/>
    <property type="match status" value="1"/>
</dbReference>
<evidence type="ECO:0000256" key="1">
    <source>
        <dbReference type="ARBA" id="ARBA00000085"/>
    </source>
</evidence>
<dbReference type="EC" id="2.7.13.3" evidence="3"/>
<dbReference type="Pfam" id="PF00672">
    <property type="entry name" value="HAMP"/>
    <property type="match status" value="1"/>
</dbReference>
<dbReference type="InterPro" id="IPR050428">
    <property type="entry name" value="TCS_sensor_his_kinase"/>
</dbReference>
<dbReference type="Gene3D" id="6.10.340.10">
    <property type="match status" value="1"/>
</dbReference>
<evidence type="ECO:0000256" key="6">
    <source>
        <dbReference type="ARBA" id="ARBA00022692"/>
    </source>
</evidence>
<dbReference type="InterPro" id="IPR036097">
    <property type="entry name" value="HisK_dim/P_sf"/>
</dbReference>
<evidence type="ECO:0000256" key="11">
    <source>
        <dbReference type="SAM" id="Phobius"/>
    </source>
</evidence>
<accession>A0A2W4L0V4</accession>
<dbReference type="AlphaFoldDB" id="A0A2W4L0V4"/>
<dbReference type="InterPro" id="IPR003594">
    <property type="entry name" value="HATPase_dom"/>
</dbReference>
<reference evidence="14" key="1">
    <citation type="submission" date="2018-05" db="EMBL/GenBank/DDBJ databases">
        <authorList>
            <person name="Lanie J.A."/>
            <person name="Ng W.-L."/>
            <person name="Kazmierczak K.M."/>
            <person name="Andrzejewski T.M."/>
            <person name="Davidsen T.M."/>
            <person name="Wayne K.J."/>
            <person name="Tettelin H."/>
            <person name="Glass J.I."/>
            <person name="Rusch D."/>
            <person name="Podicherti R."/>
            <person name="Tsui H.-C.T."/>
            <person name="Winkler M.E."/>
        </authorList>
    </citation>
    <scope>NUCLEOTIDE SEQUENCE</scope>
    <source>
        <strain evidence="14">ZC4RG45</strain>
    </source>
</reference>
<keyword evidence="10 11" id="KW-0472">Membrane</keyword>
<evidence type="ECO:0000313" key="14">
    <source>
        <dbReference type="EMBL" id="PZM94559.1"/>
    </source>
</evidence>
<evidence type="ECO:0000256" key="7">
    <source>
        <dbReference type="ARBA" id="ARBA00022777"/>
    </source>
</evidence>
<keyword evidence="6 11" id="KW-0812">Transmembrane</keyword>
<comment type="caution">
    <text evidence="14">The sequence shown here is derived from an EMBL/GenBank/DDBJ whole genome shotgun (WGS) entry which is preliminary data.</text>
</comment>
<proteinExistence type="predicted"/>
<dbReference type="EMBL" id="QGUI01000575">
    <property type="protein sequence ID" value="PZM94559.1"/>
    <property type="molecule type" value="Genomic_DNA"/>
</dbReference>
<evidence type="ECO:0000256" key="10">
    <source>
        <dbReference type="ARBA" id="ARBA00023136"/>
    </source>
</evidence>
<evidence type="ECO:0000256" key="8">
    <source>
        <dbReference type="ARBA" id="ARBA00022989"/>
    </source>
</evidence>
<dbReference type="CDD" id="cd06225">
    <property type="entry name" value="HAMP"/>
    <property type="match status" value="1"/>
</dbReference>
<dbReference type="Pfam" id="PF00512">
    <property type="entry name" value="HisKA"/>
    <property type="match status" value="1"/>
</dbReference>
<dbReference type="SMART" id="SM00387">
    <property type="entry name" value="HATPase_c"/>
    <property type="match status" value="1"/>
</dbReference>
<evidence type="ECO:0000256" key="4">
    <source>
        <dbReference type="ARBA" id="ARBA00022553"/>
    </source>
</evidence>
<dbReference type="PROSITE" id="PS50885">
    <property type="entry name" value="HAMP"/>
    <property type="match status" value="1"/>
</dbReference>
<dbReference type="PANTHER" id="PTHR45436">
    <property type="entry name" value="SENSOR HISTIDINE KINASE YKOH"/>
    <property type="match status" value="1"/>
</dbReference>
<keyword evidence="7 14" id="KW-0418">Kinase</keyword>
<dbReference type="SUPFAM" id="SSF47384">
    <property type="entry name" value="Homodimeric domain of signal transducing histidine kinase"/>
    <property type="match status" value="1"/>
</dbReference>
<dbReference type="CDD" id="cd00082">
    <property type="entry name" value="HisKA"/>
    <property type="match status" value="1"/>
</dbReference>
<dbReference type="InterPro" id="IPR036890">
    <property type="entry name" value="HATPase_C_sf"/>
</dbReference>
<keyword evidence="9" id="KW-0902">Two-component regulatory system</keyword>
<dbReference type="SMART" id="SM00388">
    <property type="entry name" value="HisKA"/>
    <property type="match status" value="1"/>
</dbReference>
<dbReference type="InterPro" id="IPR003660">
    <property type="entry name" value="HAMP_dom"/>
</dbReference>
<dbReference type="PANTHER" id="PTHR45436:SF5">
    <property type="entry name" value="SENSOR HISTIDINE KINASE TRCS"/>
    <property type="match status" value="1"/>
</dbReference>
<feature type="transmembrane region" description="Helical" evidence="11">
    <location>
        <begin position="158"/>
        <end position="179"/>
    </location>
</feature>
<dbReference type="STRING" id="1111738.GCA_000427905_01022"/>
<dbReference type="GO" id="GO:0000155">
    <property type="term" value="F:phosphorelay sensor kinase activity"/>
    <property type="evidence" value="ECO:0007669"/>
    <property type="project" value="InterPro"/>
</dbReference>
<feature type="domain" description="Histidine kinase" evidence="12">
    <location>
        <begin position="244"/>
        <end position="458"/>
    </location>
</feature>
<dbReference type="InterPro" id="IPR004358">
    <property type="entry name" value="Sig_transdc_His_kin-like_C"/>
</dbReference>
<comment type="catalytic activity">
    <reaction evidence="1">
        <text>ATP + protein L-histidine = ADP + protein N-phospho-L-histidine.</text>
        <dbReference type="EC" id="2.7.13.3"/>
    </reaction>
</comment>
<keyword evidence="8 11" id="KW-1133">Transmembrane helix</keyword>
<dbReference type="Gene3D" id="3.30.565.10">
    <property type="entry name" value="Histidine kinase-like ATPase, C-terminal domain"/>
    <property type="match status" value="1"/>
</dbReference>
<keyword evidence="4" id="KW-0597">Phosphoprotein</keyword>
<keyword evidence="5" id="KW-0808">Transferase</keyword>
<gene>
    <name evidence="14" type="ORF">DIU77_13975</name>
</gene>
<evidence type="ECO:0000256" key="5">
    <source>
        <dbReference type="ARBA" id="ARBA00022679"/>
    </source>
</evidence>
<protein>
    <recommendedName>
        <fullName evidence="3">histidine kinase</fullName>
        <ecNumber evidence="3">2.7.13.3</ecNumber>
    </recommendedName>
</protein>
<dbReference type="Gene3D" id="1.10.287.130">
    <property type="match status" value="1"/>
</dbReference>
<evidence type="ECO:0000259" key="12">
    <source>
        <dbReference type="PROSITE" id="PS50109"/>
    </source>
</evidence>
<dbReference type="InterPro" id="IPR005467">
    <property type="entry name" value="His_kinase_dom"/>
</dbReference>
<dbReference type="PROSITE" id="PS50109">
    <property type="entry name" value="HIS_KIN"/>
    <property type="match status" value="1"/>
</dbReference>
<dbReference type="Pfam" id="PF02518">
    <property type="entry name" value="HATPase_c"/>
    <property type="match status" value="1"/>
</dbReference>
<dbReference type="SUPFAM" id="SSF55874">
    <property type="entry name" value="ATPase domain of HSP90 chaperone/DNA topoisomerase II/histidine kinase"/>
    <property type="match status" value="1"/>
</dbReference>
<dbReference type="SMART" id="SM00304">
    <property type="entry name" value="HAMP"/>
    <property type="match status" value="1"/>
</dbReference>
<comment type="subcellular location">
    <subcellularLocation>
        <location evidence="2">Cell membrane</location>
    </subcellularLocation>
</comment>
<sequence length="459" mass="49027">MRRRLLLVLLAFAVVAVAGFAVPLLLSTAESRTNEFILSRSADAARFAAMAQTALAENNTDQLRDEVAAHSRVFGDGVLIVDARRTVVVAEGLPADDPRAVSAAEAALRNQTQPRPADLRPWSSGDVLVSHAVGTGVRVSGAVVLRTSVEPAVADIRVWWGGILLGALLALVVAVLLVLRIARWVLRPIDQLAAGMHRMTQGRGDTHVEVVSGPPELRGLAQKFNRMSDALAESAERQRALVADVSHQLRNPMAALRLRLDGIADRQGSGHEHDVRQMQVELARLEDLLDGMLALASADSTATDLAASDEPQAQCDAATVLAERVEAWHDAASEAGVRLAGAMLSELRVGCSESELAQVFDVVLDNAIKYAGDGATVTWSGERHDDYVVVCITDDGPGVAEQDLPRLTQRFWRGSSGPGSGLGLAIAERLVTARGGRFELYHVQPHGLGVRLRLPAVTT</sequence>
<dbReference type="InterPro" id="IPR003661">
    <property type="entry name" value="HisK_dim/P_dom"/>
</dbReference>
<organism evidence="14">
    <name type="scientific">Thermocrispum agreste</name>
    <dbReference type="NCBI Taxonomy" id="37925"/>
    <lineage>
        <taxon>Bacteria</taxon>
        <taxon>Bacillati</taxon>
        <taxon>Actinomycetota</taxon>
        <taxon>Actinomycetes</taxon>
        <taxon>Pseudonocardiales</taxon>
        <taxon>Pseudonocardiaceae</taxon>
        <taxon>Thermocrispum</taxon>
    </lineage>
</organism>
<dbReference type="SUPFAM" id="SSF158472">
    <property type="entry name" value="HAMP domain-like"/>
    <property type="match status" value="1"/>
</dbReference>
<evidence type="ECO:0000256" key="9">
    <source>
        <dbReference type="ARBA" id="ARBA00023012"/>
    </source>
</evidence>
<evidence type="ECO:0000259" key="13">
    <source>
        <dbReference type="PROSITE" id="PS50885"/>
    </source>
</evidence>
<evidence type="ECO:0000256" key="2">
    <source>
        <dbReference type="ARBA" id="ARBA00004236"/>
    </source>
</evidence>
<name>A0A2W4L0V4_9PSEU</name>